<dbReference type="OMA" id="FLGMSDN"/>
<evidence type="ECO:0000259" key="2">
    <source>
        <dbReference type="Pfam" id="PF12697"/>
    </source>
</evidence>
<evidence type="ECO:0000313" key="3">
    <source>
        <dbReference type="EMBL" id="QUC09917.1"/>
    </source>
</evidence>
<dbReference type="GO" id="GO:0016787">
    <property type="term" value="F:hydrolase activity"/>
    <property type="evidence" value="ECO:0007669"/>
    <property type="project" value="UniProtKB-KW"/>
</dbReference>
<dbReference type="Proteomes" id="UP000677180">
    <property type="component" value="Chromosome"/>
</dbReference>
<name>A0A3N4CYG0_9ACTN</name>
<dbReference type="EC" id="3.1.-.-" evidence="4"/>
<sequence length="262" mass="28251">MIHGVTVGSGPAQVVFLHGLFGQGKNFTRIATSLAGVATCHLLDLPNHGASSWTVGFTLDGQSEHIARWLRENFEGPVALVGHSLGGKLAMRLALAHPGLVDRLLVADISPVPSDGPTGFAPLVAAMRSLDLEHLASRTEASRRLADAIPDPQVRGFLLQNLRRLGGDWAWKANLDLLGDSLRIIGGWPRMDAVYDGPVWWVAGGQSPYVLPEHAEPMRRLFPRVVTITLKRAGHWVHADEPEAFTSICTEFLTSPATVSSA</sequence>
<dbReference type="Proteomes" id="UP000273044">
    <property type="component" value="Chromosome"/>
</dbReference>
<evidence type="ECO:0000313" key="4">
    <source>
        <dbReference type="EMBL" id="VEH70083.1"/>
    </source>
</evidence>
<dbReference type="PANTHER" id="PTHR46118">
    <property type="entry name" value="PROTEIN ABHD11"/>
    <property type="match status" value="1"/>
</dbReference>
<dbReference type="GeneID" id="64406842"/>
<evidence type="ECO:0000313" key="5">
    <source>
        <dbReference type="Proteomes" id="UP000273044"/>
    </source>
</evidence>
<reference evidence="4 5" key="1">
    <citation type="submission" date="2018-12" db="EMBL/GenBank/DDBJ databases">
        <authorList>
            <consortium name="Pathogen Informatics"/>
        </authorList>
    </citation>
    <scope>NUCLEOTIDE SEQUENCE [LARGE SCALE GENOMIC DNA]</scope>
    <source>
        <strain evidence="4 5">NCTC12967</strain>
    </source>
</reference>
<organism evidence="4 5">
    <name type="scientific">Arachnia propionica</name>
    <dbReference type="NCBI Taxonomy" id="1750"/>
    <lineage>
        <taxon>Bacteria</taxon>
        <taxon>Bacillati</taxon>
        <taxon>Actinomycetota</taxon>
        <taxon>Actinomycetes</taxon>
        <taxon>Propionibacteriales</taxon>
        <taxon>Propionibacteriaceae</taxon>
        <taxon>Arachnia</taxon>
    </lineage>
</organism>
<dbReference type="InterPro" id="IPR000073">
    <property type="entry name" value="AB_hydrolase_1"/>
</dbReference>
<reference evidence="3" key="2">
    <citation type="submission" date="2021-03" db="EMBL/GenBank/DDBJ databases">
        <title>Human Oral Microbial Genomes.</title>
        <authorList>
            <person name="Johnston C.D."/>
            <person name="Chen T."/>
            <person name="Dewhirst F.E."/>
        </authorList>
    </citation>
    <scope>NUCLEOTIDE SEQUENCE</scope>
    <source>
        <strain evidence="3">F0714</strain>
    </source>
</reference>
<keyword evidence="5" id="KW-1185">Reference proteome</keyword>
<protein>
    <submittedName>
        <fullName evidence="3">Alpha/beta fold hydrolase</fullName>
    </submittedName>
    <submittedName>
        <fullName evidence="4">Esterase ybfF</fullName>
        <ecNumber evidence="4">3.1.-.-</ecNumber>
    </submittedName>
</protein>
<dbReference type="EMBL" id="CP072385">
    <property type="protein sequence ID" value="QUC09917.1"/>
    <property type="molecule type" value="Genomic_DNA"/>
</dbReference>
<dbReference type="SUPFAM" id="SSF53474">
    <property type="entry name" value="alpha/beta-Hydrolases"/>
    <property type="match status" value="1"/>
</dbReference>
<dbReference type="InterPro" id="IPR029058">
    <property type="entry name" value="AB_hydrolase_fold"/>
</dbReference>
<accession>A0A3N4CYG0</accession>
<dbReference type="OrthoDB" id="63519at2"/>
<proteinExistence type="predicted"/>
<dbReference type="Gene3D" id="3.40.50.1820">
    <property type="entry name" value="alpha/beta hydrolase"/>
    <property type="match status" value="1"/>
</dbReference>
<dbReference type="PANTHER" id="PTHR46118:SF4">
    <property type="entry name" value="PROTEIN ABHD11"/>
    <property type="match status" value="1"/>
</dbReference>
<dbReference type="EMBL" id="LR134406">
    <property type="protein sequence ID" value="VEH70083.1"/>
    <property type="molecule type" value="Genomic_DNA"/>
</dbReference>
<feature type="domain" description="AB hydrolase-1" evidence="2">
    <location>
        <begin position="14"/>
        <end position="245"/>
    </location>
</feature>
<dbReference type="Pfam" id="PF12697">
    <property type="entry name" value="Abhydrolase_6"/>
    <property type="match status" value="1"/>
</dbReference>
<gene>
    <name evidence="4" type="primary">ybfF</name>
    <name evidence="3" type="ORF">J5A53_08715</name>
    <name evidence="4" type="ORF">NCTC12967_01368</name>
</gene>
<dbReference type="RefSeq" id="WP_014846464.1">
    <property type="nucleotide sequence ID" value="NZ_CAUVFS010000001.1"/>
</dbReference>
<keyword evidence="1 4" id="KW-0378">Hydrolase</keyword>
<evidence type="ECO:0000256" key="1">
    <source>
        <dbReference type="ARBA" id="ARBA00022801"/>
    </source>
</evidence>
<dbReference type="AlphaFoldDB" id="A0A3N4CYG0"/>